<comment type="caution">
    <text evidence="1">The sequence shown here is derived from an EMBL/GenBank/DDBJ whole genome shotgun (WGS) entry which is preliminary data.</text>
</comment>
<evidence type="ECO:0000313" key="2">
    <source>
        <dbReference type="Proteomes" id="UP000553035"/>
    </source>
</evidence>
<dbReference type="Gene3D" id="3.90.70.10">
    <property type="entry name" value="Cysteine proteinases"/>
    <property type="match status" value="1"/>
</dbReference>
<name>A0A7Y9W1E8_9PSED</name>
<sequence length="174" mass="19077">MATLNTMLDVKPIKQTTDWSCWAAAAAMLVSWKKGRAYSELEVATMAGPQYVSLFKNATGLSGPQFADFASRLGMGVEAPQNFTPQGYESLLKKHGPLWIAAGLDAGGLRRHIRVLRGVVGDGTFDNTKAYILDPADGKDYQSTMTQFAKELEVIARQEIDADQDLYTQVIHYG</sequence>
<dbReference type="Pfam" id="PF12385">
    <property type="entry name" value="Peptidase_C70"/>
    <property type="match status" value="1"/>
</dbReference>
<dbReference type="RefSeq" id="WP_179695194.1">
    <property type="nucleotide sequence ID" value="NZ_JACCAT010000001.1"/>
</dbReference>
<proteinExistence type="predicted"/>
<accession>A0A7Y9W1E8</accession>
<protein>
    <recommendedName>
        <fullName evidence="3">Peptidase C39-like domain-containing protein</fullName>
    </recommendedName>
</protein>
<dbReference type="InterPro" id="IPR022118">
    <property type="entry name" value="Peptidase_C70_AvrRpt2"/>
</dbReference>
<dbReference type="Proteomes" id="UP000553035">
    <property type="component" value="Unassembled WGS sequence"/>
</dbReference>
<evidence type="ECO:0000313" key="1">
    <source>
        <dbReference type="EMBL" id="NYH12167.1"/>
    </source>
</evidence>
<dbReference type="AlphaFoldDB" id="A0A7Y9W1E8"/>
<organism evidence="1 2">
    <name type="scientific">Pseudomonas moraviensis</name>
    <dbReference type="NCBI Taxonomy" id="321662"/>
    <lineage>
        <taxon>Bacteria</taxon>
        <taxon>Pseudomonadati</taxon>
        <taxon>Pseudomonadota</taxon>
        <taxon>Gammaproteobacteria</taxon>
        <taxon>Pseudomonadales</taxon>
        <taxon>Pseudomonadaceae</taxon>
        <taxon>Pseudomonas</taxon>
    </lineage>
</organism>
<evidence type="ECO:0008006" key="3">
    <source>
        <dbReference type="Google" id="ProtNLM"/>
    </source>
</evidence>
<dbReference type="EMBL" id="JACCAT010000001">
    <property type="protein sequence ID" value="NYH12167.1"/>
    <property type="molecule type" value="Genomic_DNA"/>
</dbReference>
<reference evidence="1 2" key="1">
    <citation type="submission" date="2020-07" db="EMBL/GenBank/DDBJ databases">
        <title>Exploring microbial biodiversity for novel pathways involved in the catabolism of aromatic compounds derived from lignin.</title>
        <authorList>
            <person name="Elkins J."/>
        </authorList>
    </citation>
    <scope>NUCLEOTIDE SEQUENCE [LARGE SCALE GENOMIC DNA]</scope>
    <source>
        <strain evidence="1 2">VanB</strain>
    </source>
</reference>
<gene>
    <name evidence="1" type="ORF">GGI52_005210</name>
</gene>